<evidence type="ECO:0000313" key="2">
    <source>
        <dbReference type="Proteomes" id="UP000034098"/>
    </source>
</evidence>
<comment type="caution">
    <text evidence="1">The sequence shown here is derived from an EMBL/GenBank/DDBJ whole genome shotgun (WGS) entry which is preliminary data.</text>
</comment>
<dbReference type="PATRIC" id="fig|69370.6.peg.1645"/>
<proteinExistence type="predicted"/>
<name>A0A0M2HEI5_MICTR</name>
<dbReference type="RefSeq" id="WP_045298082.1">
    <property type="nucleotide sequence ID" value="NZ_JYJA01000032.1"/>
</dbReference>
<organism evidence="1 2">
    <name type="scientific">Microbacterium trichothecenolyticum</name>
    <name type="common">Aureobacterium trichothecenolyticum</name>
    <dbReference type="NCBI Taxonomy" id="69370"/>
    <lineage>
        <taxon>Bacteria</taxon>
        <taxon>Bacillati</taxon>
        <taxon>Actinomycetota</taxon>
        <taxon>Actinomycetes</taxon>
        <taxon>Micrococcales</taxon>
        <taxon>Microbacteriaceae</taxon>
        <taxon>Microbacterium</taxon>
    </lineage>
</organism>
<evidence type="ECO:0008006" key="3">
    <source>
        <dbReference type="Google" id="ProtNLM"/>
    </source>
</evidence>
<sequence length="180" mass="18232">MASARSIVDIAWAEVPPGAPRREHAWRLLRGMLPAGAELSNPCPRCGGPHGPVTVSHAPFLASVTYAGGYAIAAVAATREAAALGVDAEPEHDARRDAAGMSGVLGDGEASVREWIRIEAALKADGRGLRVEPSTVGVAWAASAWTATVPGGEVYAGWDAAGPPGILVSVALLSPASPGV</sequence>
<protein>
    <recommendedName>
        <fullName evidence="3">4'-phosphopantetheinyl transferase</fullName>
    </recommendedName>
</protein>
<dbReference type="OrthoDB" id="190168at2"/>
<reference evidence="1 2" key="1">
    <citation type="submission" date="2015-02" db="EMBL/GenBank/DDBJ databases">
        <title>Draft genome sequences of ten Microbacterium spp. with emphasis on heavy metal contaminated environments.</title>
        <authorList>
            <person name="Corretto E."/>
        </authorList>
    </citation>
    <scope>NUCLEOTIDE SEQUENCE [LARGE SCALE GENOMIC DNA]</scope>
    <source>
        <strain evidence="1 2">DSM 8608</strain>
    </source>
</reference>
<accession>A0A0M2HEI5</accession>
<keyword evidence="2" id="KW-1185">Reference proteome</keyword>
<dbReference type="AlphaFoldDB" id="A0A0M2HEI5"/>
<gene>
    <name evidence="1" type="ORF">RS82_01613</name>
</gene>
<dbReference type="Proteomes" id="UP000034098">
    <property type="component" value="Unassembled WGS sequence"/>
</dbReference>
<evidence type="ECO:0000313" key="1">
    <source>
        <dbReference type="EMBL" id="KJL43121.1"/>
    </source>
</evidence>
<dbReference type="EMBL" id="JYJA01000032">
    <property type="protein sequence ID" value="KJL43121.1"/>
    <property type="molecule type" value="Genomic_DNA"/>
</dbReference>